<evidence type="ECO:0000256" key="3">
    <source>
        <dbReference type="ARBA" id="ARBA00022884"/>
    </source>
</evidence>
<dbReference type="GO" id="GO:0019843">
    <property type="term" value="F:rRNA binding"/>
    <property type="evidence" value="ECO:0007669"/>
    <property type="project" value="UniProtKB-KW"/>
</dbReference>
<evidence type="ECO:0000256" key="4">
    <source>
        <dbReference type="ARBA" id="ARBA00022980"/>
    </source>
</evidence>
<organism evidence="6">
    <name type="scientific">marine metagenome</name>
    <dbReference type="NCBI Taxonomy" id="408172"/>
    <lineage>
        <taxon>unclassified sequences</taxon>
        <taxon>metagenomes</taxon>
        <taxon>ecological metagenomes</taxon>
    </lineage>
</organism>
<dbReference type="SUPFAM" id="SSF50249">
    <property type="entry name" value="Nucleic acid-binding proteins"/>
    <property type="match status" value="1"/>
</dbReference>
<dbReference type="NCBIfam" id="NF004123">
    <property type="entry name" value="PRK05610.1"/>
    <property type="match status" value="1"/>
</dbReference>
<protein>
    <recommendedName>
        <fullName evidence="7">30S ribosomal protein S17</fullName>
    </recommendedName>
</protein>
<dbReference type="Gene3D" id="2.40.50.140">
    <property type="entry name" value="Nucleic acid-binding proteins"/>
    <property type="match status" value="1"/>
</dbReference>
<accession>A0A382RMK9</accession>
<evidence type="ECO:0000313" key="6">
    <source>
        <dbReference type="EMBL" id="SVC97861.1"/>
    </source>
</evidence>
<evidence type="ECO:0000256" key="2">
    <source>
        <dbReference type="ARBA" id="ARBA00022730"/>
    </source>
</evidence>
<dbReference type="PANTHER" id="PTHR10744:SF1">
    <property type="entry name" value="SMALL RIBOSOMAL SUBUNIT PROTEIN US17M"/>
    <property type="match status" value="1"/>
</dbReference>
<dbReference type="HAMAP" id="MF_01345_B">
    <property type="entry name" value="Ribosomal_uS17_B"/>
    <property type="match status" value="1"/>
</dbReference>
<dbReference type="InterPro" id="IPR000266">
    <property type="entry name" value="Ribosomal_uS17"/>
</dbReference>
<name>A0A382RMK9_9ZZZZ</name>
<sequence>MTAEQTRGGREIEGLIVKAANDKTRVVAIEQRTTHRLYGRGIKRVSKLVAHDENNQSGVGDTVRIRECRPLSRSKRWRLVEILVKHRED</sequence>
<keyword evidence="4" id="KW-0689">Ribosomal protein</keyword>
<dbReference type="PANTHER" id="PTHR10744">
    <property type="entry name" value="40S RIBOSOMAL PROTEIN S11 FAMILY MEMBER"/>
    <property type="match status" value="1"/>
</dbReference>
<proteinExistence type="inferred from homology"/>
<dbReference type="Pfam" id="PF00366">
    <property type="entry name" value="Ribosomal_S17"/>
    <property type="match status" value="1"/>
</dbReference>
<dbReference type="AlphaFoldDB" id="A0A382RMK9"/>
<dbReference type="GO" id="GO:0022627">
    <property type="term" value="C:cytosolic small ribosomal subunit"/>
    <property type="evidence" value="ECO:0007669"/>
    <property type="project" value="TreeGrafter"/>
</dbReference>
<dbReference type="GO" id="GO:0003735">
    <property type="term" value="F:structural constituent of ribosome"/>
    <property type="evidence" value="ECO:0007669"/>
    <property type="project" value="InterPro"/>
</dbReference>
<keyword evidence="3" id="KW-0694">RNA-binding</keyword>
<dbReference type="CDD" id="cd00364">
    <property type="entry name" value="Ribosomal_uS17"/>
    <property type="match status" value="1"/>
</dbReference>
<keyword evidence="2" id="KW-0699">rRNA-binding</keyword>
<dbReference type="InterPro" id="IPR012340">
    <property type="entry name" value="NA-bd_OB-fold"/>
</dbReference>
<dbReference type="InterPro" id="IPR019979">
    <property type="entry name" value="Ribosomal_uS17_CS"/>
</dbReference>
<evidence type="ECO:0000256" key="1">
    <source>
        <dbReference type="ARBA" id="ARBA00010254"/>
    </source>
</evidence>
<dbReference type="PRINTS" id="PR00973">
    <property type="entry name" value="RIBOSOMALS17"/>
</dbReference>
<evidence type="ECO:0000256" key="5">
    <source>
        <dbReference type="ARBA" id="ARBA00023274"/>
    </source>
</evidence>
<reference evidence="6" key="1">
    <citation type="submission" date="2018-05" db="EMBL/GenBank/DDBJ databases">
        <authorList>
            <person name="Lanie J.A."/>
            <person name="Ng W.-L."/>
            <person name="Kazmierczak K.M."/>
            <person name="Andrzejewski T.M."/>
            <person name="Davidsen T.M."/>
            <person name="Wayne K.J."/>
            <person name="Tettelin H."/>
            <person name="Glass J.I."/>
            <person name="Rusch D."/>
            <person name="Podicherti R."/>
            <person name="Tsui H.-C.T."/>
            <person name="Winkler M.E."/>
        </authorList>
    </citation>
    <scope>NUCLEOTIDE SEQUENCE</scope>
</reference>
<gene>
    <name evidence="6" type="ORF">METZ01_LOCUS350715</name>
</gene>
<evidence type="ECO:0008006" key="7">
    <source>
        <dbReference type="Google" id="ProtNLM"/>
    </source>
</evidence>
<comment type="similarity">
    <text evidence="1">Belongs to the universal ribosomal protein uS17 family.</text>
</comment>
<keyword evidence="5" id="KW-0687">Ribonucleoprotein</keyword>
<dbReference type="GO" id="GO:0006412">
    <property type="term" value="P:translation"/>
    <property type="evidence" value="ECO:0007669"/>
    <property type="project" value="InterPro"/>
</dbReference>
<dbReference type="NCBIfam" id="TIGR03635">
    <property type="entry name" value="uS17_bact"/>
    <property type="match status" value="1"/>
</dbReference>
<dbReference type="PROSITE" id="PS00056">
    <property type="entry name" value="RIBOSOMAL_S17"/>
    <property type="match status" value="1"/>
</dbReference>
<dbReference type="EMBL" id="UINC01122197">
    <property type="protein sequence ID" value="SVC97861.1"/>
    <property type="molecule type" value="Genomic_DNA"/>
</dbReference>
<dbReference type="InterPro" id="IPR019984">
    <property type="entry name" value="Ribosomal_uS17_bact/chlr"/>
</dbReference>